<dbReference type="RefSeq" id="WP_088646369.1">
    <property type="nucleotide sequence ID" value="NZ_JBFBBH010000055.1"/>
</dbReference>
<gene>
    <name evidence="2" type="ORF">B5D80_24935</name>
</gene>
<feature type="transmembrane region" description="Helical" evidence="1">
    <location>
        <begin position="67"/>
        <end position="87"/>
    </location>
</feature>
<dbReference type="OrthoDB" id="3290813at2"/>
<feature type="transmembrane region" description="Helical" evidence="1">
    <location>
        <begin position="192"/>
        <end position="210"/>
    </location>
</feature>
<accession>A0A246RHF5</accession>
<comment type="caution">
    <text evidence="2">The sequence shown here is derived from an EMBL/GenBank/DDBJ whole genome shotgun (WGS) entry which is preliminary data.</text>
</comment>
<feature type="transmembrane region" description="Helical" evidence="1">
    <location>
        <begin position="222"/>
        <end position="241"/>
    </location>
</feature>
<sequence length="284" mass="28134">MTSGLALTFALGAAFGYGVGSVLQAVGARRGASTLRALGHPLYLAGLACDTLAWLASLVALQKLPVYAVQSVTAGSLAVTVVVARIVLGARLRRRDTGAILLTVAALTVISLAAGPEPPVTASTALRVGLAGAAVLTAIAGLAALRVARPIVAATLAGLAWGITALCARALTAPPDPLGHPGVAAWELLKEPVTWGLVVSGVAGTVLYAHALRHGQVGPVTAVLWAVEIVVPSVAGVLLLGDGVRAGWLPWAVLATLTTVAAAIVLAGAPGTADTAAADDHTPG</sequence>
<dbReference type="PANTHER" id="PTHR40761">
    <property type="entry name" value="CONSERVED INTEGRAL MEMBRANE ALANINE VALINE AND LEUCINE RICH PROTEIN-RELATED"/>
    <property type="match status" value="1"/>
</dbReference>
<dbReference type="Proteomes" id="UP000197174">
    <property type="component" value="Unassembled WGS sequence"/>
</dbReference>
<dbReference type="EMBL" id="MZMV01000052">
    <property type="protein sequence ID" value="OWV02701.1"/>
    <property type="molecule type" value="Genomic_DNA"/>
</dbReference>
<dbReference type="AlphaFoldDB" id="A0A246RHF5"/>
<feature type="transmembrane region" description="Helical" evidence="1">
    <location>
        <begin position="128"/>
        <end position="145"/>
    </location>
</feature>
<evidence type="ECO:0000313" key="2">
    <source>
        <dbReference type="EMBL" id="OWV02701.1"/>
    </source>
</evidence>
<feature type="transmembrane region" description="Helical" evidence="1">
    <location>
        <begin position="152"/>
        <end position="172"/>
    </location>
</feature>
<keyword evidence="1" id="KW-0472">Membrane</keyword>
<evidence type="ECO:0008006" key="4">
    <source>
        <dbReference type="Google" id="ProtNLM"/>
    </source>
</evidence>
<feature type="transmembrane region" description="Helical" evidence="1">
    <location>
        <begin position="99"/>
        <end position="116"/>
    </location>
</feature>
<keyword evidence="3" id="KW-1185">Reference proteome</keyword>
<name>A0A246RHF5_9ACTN</name>
<keyword evidence="1" id="KW-0812">Transmembrane</keyword>
<reference evidence="2 3" key="1">
    <citation type="submission" date="2017-03" db="EMBL/GenBank/DDBJ databases">
        <title>Whole genome sequence of Micromonospora wenchangensis, isolated from mangrove soil.</title>
        <authorList>
            <person name="Yang H."/>
        </authorList>
    </citation>
    <scope>NUCLEOTIDE SEQUENCE [LARGE SCALE GENOMIC DNA]</scope>
    <source>
        <strain evidence="2 3">CCTCC AA 2012002</strain>
    </source>
</reference>
<evidence type="ECO:0000256" key="1">
    <source>
        <dbReference type="SAM" id="Phobius"/>
    </source>
</evidence>
<feature type="transmembrane region" description="Helical" evidence="1">
    <location>
        <begin position="247"/>
        <end position="267"/>
    </location>
</feature>
<evidence type="ECO:0000313" key="3">
    <source>
        <dbReference type="Proteomes" id="UP000197174"/>
    </source>
</evidence>
<dbReference type="PANTHER" id="PTHR40761:SF1">
    <property type="entry name" value="CONSERVED INTEGRAL MEMBRANE ALANINE VALINE AND LEUCINE RICH PROTEIN-RELATED"/>
    <property type="match status" value="1"/>
</dbReference>
<feature type="transmembrane region" description="Helical" evidence="1">
    <location>
        <begin position="40"/>
        <end position="61"/>
    </location>
</feature>
<proteinExistence type="predicted"/>
<organism evidence="2 3">
    <name type="scientific">Micromonospora wenchangensis</name>
    <dbReference type="NCBI Taxonomy" id="1185415"/>
    <lineage>
        <taxon>Bacteria</taxon>
        <taxon>Bacillati</taxon>
        <taxon>Actinomycetota</taxon>
        <taxon>Actinomycetes</taxon>
        <taxon>Micromonosporales</taxon>
        <taxon>Micromonosporaceae</taxon>
        <taxon>Micromonospora</taxon>
    </lineage>
</organism>
<protein>
    <recommendedName>
        <fullName evidence="4">Integral membrane protein</fullName>
    </recommendedName>
</protein>
<feature type="transmembrane region" description="Helical" evidence="1">
    <location>
        <begin position="6"/>
        <end position="28"/>
    </location>
</feature>
<keyword evidence="1" id="KW-1133">Transmembrane helix</keyword>